<keyword evidence="3" id="KW-0249">Electron transport</keyword>
<evidence type="ECO:0000313" key="6">
    <source>
        <dbReference type="EMBL" id="MFD2865604.1"/>
    </source>
</evidence>
<dbReference type="InterPro" id="IPR024934">
    <property type="entry name" value="Rubredoxin-like_dom"/>
</dbReference>
<organism evidence="6 7">
    <name type="scientific">Mucilaginibacter antarcticus</name>
    <dbReference type="NCBI Taxonomy" id="1855725"/>
    <lineage>
        <taxon>Bacteria</taxon>
        <taxon>Pseudomonadati</taxon>
        <taxon>Bacteroidota</taxon>
        <taxon>Sphingobacteriia</taxon>
        <taxon>Sphingobacteriales</taxon>
        <taxon>Sphingobacteriaceae</taxon>
        <taxon>Mucilaginibacter</taxon>
    </lineage>
</organism>
<keyword evidence="2" id="KW-0479">Metal-binding</keyword>
<dbReference type="PROSITE" id="PS50903">
    <property type="entry name" value="RUBREDOXIN_LIKE"/>
    <property type="match status" value="1"/>
</dbReference>
<dbReference type="Pfam" id="PF00301">
    <property type="entry name" value="Rubredoxin"/>
    <property type="match status" value="1"/>
</dbReference>
<keyword evidence="4" id="KW-0408">Iron</keyword>
<dbReference type="Gene3D" id="2.20.28.10">
    <property type="match status" value="1"/>
</dbReference>
<comment type="caution">
    <text evidence="6">The sequence shown here is derived from an EMBL/GenBank/DDBJ whole genome shotgun (WGS) entry which is preliminary data.</text>
</comment>
<reference evidence="7" key="1">
    <citation type="journal article" date="2019" name="Int. J. Syst. Evol. Microbiol.">
        <title>The Global Catalogue of Microorganisms (GCM) 10K type strain sequencing project: providing services to taxonomists for standard genome sequencing and annotation.</title>
        <authorList>
            <consortium name="The Broad Institute Genomics Platform"/>
            <consortium name="The Broad Institute Genome Sequencing Center for Infectious Disease"/>
            <person name="Wu L."/>
            <person name="Ma J."/>
        </authorList>
    </citation>
    <scope>NUCLEOTIDE SEQUENCE [LARGE SCALE GENOMIC DNA]</scope>
    <source>
        <strain evidence="7">KCTC 52232</strain>
    </source>
</reference>
<name>A0ABW5XSV5_9SPHI</name>
<gene>
    <name evidence="6" type="ORF">ACFSYC_12960</name>
</gene>
<dbReference type="Pfam" id="PF03460">
    <property type="entry name" value="NIR_SIR_ferr"/>
    <property type="match status" value="1"/>
</dbReference>
<evidence type="ECO:0000256" key="1">
    <source>
        <dbReference type="ARBA" id="ARBA00022448"/>
    </source>
</evidence>
<accession>A0ABW5XSV5</accession>
<evidence type="ECO:0000256" key="3">
    <source>
        <dbReference type="ARBA" id="ARBA00022982"/>
    </source>
</evidence>
<keyword evidence="1" id="KW-0813">Transport</keyword>
<evidence type="ECO:0000256" key="2">
    <source>
        <dbReference type="ARBA" id="ARBA00022723"/>
    </source>
</evidence>
<dbReference type="CDD" id="cd00730">
    <property type="entry name" value="rubredoxin"/>
    <property type="match status" value="1"/>
</dbReference>
<proteinExistence type="predicted"/>
<dbReference type="RefSeq" id="WP_377128226.1">
    <property type="nucleotide sequence ID" value="NZ_JBHUON010000015.1"/>
</dbReference>
<dbReference type="SUPFAM" id="SSF57802">
    <property type="entry name" value="Rubredoxin-like"/>
    <property type="match status" value="1"/>
</dbReference>
<protein>
    <submittedName>
        <fullName evidence="6">Rubredoxin</fullName>
    </submittedName>
</protein>
<dbReference type="Proteomes" id="UP001597601">
    <property type="component" value="Unassembled WGS sequence"/>
</dbReference>
<evidence type="ECO:0000259" key="5">
    <source>
        <dbReference type="PROSITE" id="PS50903"/>
    </source>
</evidence>
<keyword evidence="7" id="KW-1185">Reference proteome</keyword>
<feature type="domain" description="Rubredoxin-like" evidence="5">
    <location>
        <begin position="424"/>
        <end position="474"/>
    </location>
</feature>
<dbReference type="InterPro" id="IPR005117">
    <property type="entry name" value="NiRdtase/SiRdtase_haem-b_fer"/>
</dbReference>
<sequence>MEHLIKINLPGGFISAGDLYEILLIAESAGATDIRFGNRQQLYFKVTADNLEDLELDMLKSEISYETDADIHPNIISSYVADTIFTHQEAWLREGVYKDIFDGFDYQPKLKVNVVDSNQTFVPFYSGNINFISSVVNNYWFVYIRFPKTIKVCCFPSLVYSEDIPAFAKAAEELILQQKDLFYDQSVVDEDLFFETLLARLPLAYRQISEALKLPDFSLPYYEGFNKYSNKYWLGIYRRNELFKLSFLKDICLLCLKSRIGQVYSTPWKSIIIKGIEQTDRNLWGQILSRHRLNIRHAANELNWQVEDICEEGLALKQHLVQQFEGADLRTYQLSFAIKTQPKTGLQASVVLKKTASGLYDILHTRDFNPNSKEEIFYATQVEPQGLSEKLIALCGGFYDRQSSSSLLAVSDAVDETIIQQEIINVYECKCCLTRYDERYGDPQNDIEKGTPFDTLTDYCCPVCEAPAVEFSLIEA</sequence>
<dbReference type="EMBL" id="JBHUON010000015">
    <property type="protein sequence ID" value="MFD2865604.1"/>
    <property type="molecule type" value="Genomic_DNA"/>
</dbReference>
<evidence type="ECO:0000256" key="4">
    <source>
        <dbReference type="ARBA" id="ARBA00023004"/>
    </source>
</evidence>
<dbReference type="InterPro" id="IPR024935">
    <property type="entry name" value="Rubredoxin_dom"/>
</dbReference>
<evidence type="ECO:0000313" key="7">
    <source>
        <dbReference type="Proteomes" id="UP001597601"/>
    </source>
</evidence>